<dbReference type="InterPro" id="IPR000742">
    <property type="entry name" value="EGF"/>
</dbReference>
<evidence type="ECO:0000313" key="7">
    <source>
        <dbReference type="EMBL" id="KAJ8366618.1"/>
    </source>
</evidence>
<dbReference type="PANTHER" id="PTHR14002:SF1">
    <property type="entry name" value="ENDOGLIN"/>
    <property type="match status" value="1"/>
</dbReference>
<protein>
    <recommendedName>
        <fullName evidence="6">ZP domain-containing protein</fullName>
    </recommendedName>
</protein>
<evidence type="ECO:0000256" key="5">
    <source>
        <dbReference type="SAM" id="SignalP"/>
    </source>
</evidence>
<dbReference type="Pfam" id="PF23283">
    <property type="entry name" value="D8C_UMOD"/>
    <property type="match status" value="1"/>
</dbReference>
<accession>A0AAD7R5I0</accession>
<feature type="domain" description="ZP" evidence="6">
    <location>
        <begin position="330"/>
        <end position="584"/>
    </location>
</feature>
<dbReference type="SMART" id="SM00241">
    <property type="entry name" value="ZP"/>
    <property type="match status" value="1"/>
</dbReference>
<dbReference type="PROSITE" id="PS01186">
    <property type="entry name" value="EGF_2"/>
    <property type="match status" value="1"/>
</dbReference>
<proteinExistence type="predicted"/>
<gene>
    <name evidence="7" type="ORF">AAFF_G00348350</name>
</gene>
<dbReference type="Proteomes" id="UP001221898">
    <property type="component" value="Unassembled WGS sequence"/>
</dbReference>
<dbReference type="Gene3D" id="2.10.25.10">
    <property type="entry name" value="Laminin"/>
    <property type="match status" value="2"/>
</dbReference>
<dbReference type="InterPro" id="IPR042235">
    <property type="entry name" value="ZP-C_dom"/>
</dbReference>
<dbReference type="PROSITE" id="PS01187">
    <property type="entry name" value="EGF_CA"/>
    <property type="match status" value="1"/>
</dbReference>
<dbReference type="PROSITE" id="PS51034">
    <property type="entry name" value="ZP_2"/>
    <property type="match status" value="1"/>
</dbReference>
<sequence length="617" mass="67147">MIASVLLHVDVLSSLIPSPAFAGVVVTDCGACHEDATCSSSQGANEEIVTCSCKAGFVGDGVDCYNRAACDSDGLCCHSGYQWSSERGCVDVDECSSSEENPAVGCTSPLVCENIPGSYDCKYEENNSNSSSDNRSKRSVHPSSNQNSVLFSCGGVACPAGQDCLTVNGTEQCLDPCQDYSRLDDAWRATDFNGGSIRCDRNLNWQGWYRLFLGNASVQMPERCVDQNMCGTSAPLWLNTPHPALSDGIVQSRVCGSWNSGCCQYPSNPIHVRACPGNYFVYKFVDPTTCHMAYCADVNTAVCETCREDETCVSEDKVNWRCERRGPELVCGRIFLQVGLDRAVLEAGGLDVSSAHLADFRCTEHQENNGTVWFHVEHREGRCGTQLRTNATHATYSNTLFVYPVTVGNRSFYAPESFPFSCSYPLDSQTSLDVAIRPYLEEAKVVGLGPRARVAMSLYRNANYTDPYSAGPVVLPLGTALHVGVSVEQDDLDGFAVILEECYATPSADPEDPERFTLIQNRCPSNRRLVNIEPSGPSLPGRFTTLLSLFTGEYDDVFLHCSLSMCDHRQVTCSQRCLSRVARSITARKLQTIGPITCKPQLRVSGVILPGGQPANG</sequence>
<keyword evidence="8" id="KW-1185">Reference proteome</keyword>
<keyword evidence="3" id="KW-1015">Disulfide bond</keyword>
<dbReference type="InterPro" id="IPR057774">
    <property type="entry name" value="D8C_UMOD/GP2/OIT3-like"/>
</dbReference>
<dbReference type="PANTHER" id="PTHR14002">
    <property type="entry name" value="ENDOGLIN/TGF-BETA RECEPTOR TYPE III"/>
    <property type="match status" value="1"/>
</dbReference>
<dbReference type="Gene3D" id="2.60.40.4100">
    <property type="entry name" value="Zona pellucida, ZP-C domain"/>
    <property type="match status" value="1"/>
</dbReference>
<dbReference type="EMBL" id="JAINUG010000565">
    <property type="protein sequence ID" value="KAJ8366618.1"/>
    <property type="molecule type" value="Genomic_DNA"/>
</dbReference>
<dbReference type="InterPro" id="IPR001507">
    <property type="entry name" value="ZP_dom"/>
</dbReference>
<dbReference type="Gene3D" id="2.60.40.3210">
    <property type="entry name" value="Zona pellucida, ZP-N domain"/>
    <property type="match status" value="1"/>
</dbReference>
<dbReference type="InterPro" id="IPR018097">
    <property type="entry name" value="EGF_Ca-bd_CS"/>
</dbReference>
<reference evidence="7" key="1">
    <citation type="journal article" date="2023" name="Science">
        <title>Genome structures resolve the early diversification of teleost fishes.</title>
        <authorList>
            <person name="Parey E."/>
            <person name="Louis A."/>
            <person name="Montfort J."/>
            <person name="Bouchez O."/>
            <person name="Roques C."/>
            <person name="Iampietro C."/>
            <person name="Lluch J."/>
            <person name="Castinel A."/>
            <person name="Donnadieu C."/>
            <person name="Desvignes T."/>
            <person name="Floi Bucao C."/>
            <person name="Jouanno E."/>
            <person name="Wen M."/>
            <person name="Mejri S."/>
            <person name="Dirks R."/>
            <person name="Jansen H."/>
            <person name="Henkel C."/>
            <person name="Chen W.J."/>
            <person name="Zahm M."/>
            <person name="Cabau C."/>
            <person name="Klopp C."/>
            <person name="Thompson A.W."/>
            <person name="Robinson-Rechavi M."/>
            <person name="Braasch I."/>
            <person name="Lecointre G."/>
            <person name="Bobe J."/>
            <person name="Postlethwait J.H."/>
            <person name="Berthelot C."/>
            <person name="Roest Crollius H."/>
            <person name="Guiguen Y."/>
        </authorList>
    </citation>
    <scope>NUCLEOTIDE SEQUENCE</scope>
    <source>
        <strain evidence="7">NC1722</strain>
    </source>
</reference>
<evidence type="ECO:0000313" key="8">
    <source>
        <dbReference type="Proteomes" id="UP001221898"/>
    </source>
</evidence>
<dbReference type="GO" id="GO:0005509">
    <property type="term" value="F:calcium ion binding"/>
    <property type="evidence" value="ECO:0007669"/>
    <property type="project" value="InterPro"/>
</dbReference>
<comment type="caution">
    <text evidence="7">The sequence shown here is derived from an EMBL/GenBank/DDBJ whole genome shotgun (WGS) entry which is preliminary data.</text>
</comment>
<name>A0AAD7R5I0_9TELE</name>
<evidence type="ECO:0000259" key="6">
    <source>
        <dbReference type="PROSITE" id="PS51034"/>
    </source>
</evidence>
<evidence type="ECO:0000256" key="2">
    <source>
        <dbReference type="ARBA" id="ARBA00022729"/>
    </source>
</evidence>
<evidence type="ECO:0000256" key="3">
    <source>
        <dbReference type="ARBA" id="ARBA00023157"/>
    </source>
</evidence>
<evidence type="ECO:0000256" key="4">
    <source>
        <dbReference type="SAM" id="MobiDB-lite"/>
    </source>
</evidence>
<dbReference type="InterPro" id="IPR055355">
    <property type="entry name" value="ZP-C"/>
</dbReference>
<feature type="chain" id="PRO_5042098020" description="ZP domain-containing protein" evidence="5">
    <location>
        <begin position="23"/>
        <end position="617"/>
    </location>
</feature>
<feature type="signal peptide" evidence="5">
    <location>
        <begin position="1"/>
        <end position="22"/>
    </location>
</feature>
<organism evidence="7 8">
    <name type="scientific">Aldrovandia affinis</name>
    <dbReference type="NCBI Taxonomy" id="143900"/>
    <lineage>
        <taxon>Eukaryota</taxon>
        <taxon>Metazoa</taxon>
        <taxon>Chordata</taxon>
        <taxon>Craniata</taxon>
        <taxon>Vertebrata</taxon>
        <taxon>Euteleostomi</taxon>
        <taxon>Actinopterygii</taxon>
        <taxon>Neopterygii</taxon>
        <taxon>Teleostei</taxon>
        <taxon>Notacanthiformes</taxon>
        <taxon>Halosauridae</taxon>
        <taxon>Aldrovandia</taxon>
    </lineage>
</organism>
<keyword evidence="1" id="KW-0245">EGF-like domain</keyword>
<dbReference type="Pfam" id="PF00100">
    <property type="entry name" value="Zona_pellucida"/>
    <property type="match status" value="1"/>
</dbReference>
<keyword evidence="2 5" id="KW-0732">Signal</keyword>
<dbReference type="AlphaFoldDB" id="A0AAD7R5I0"/>
<feature type="region of interest" description="Disordered" evidence="4">
    <location>
        <begin position="124"/>
        <end position="143"/>
    </location>
</feature>
<evidence type="ECO:0000256" key="1">
    <source>
        <dbReference type="ARBA" id="ARBA00022536"/>
    </source>
</evidence>